<evidence type="ECO:0000313" key="2">
    <source>
        <dbReference type="EMBL" id="SVE37422.1"/>
    </source>
</evidence>
<dbReference type="Gene3D" id="2.60.40.1080">
    <property type="match status" value="2"/>
</dbReference>
<dbReference type="SMART" id="SM00635">
    <property type="entry name" value="BID_2"/>
    <property type="match status" value="2"/>
</dbReference>
<name>A0A383CYX8_9ZZZZ</name>
<sequence>MRLTKIVCLLLLTACGDSTTGPPPVATSIVLSSTSLSFTSLGQTQQLTASVQDQSGATIGGAALTWTSSAASVATVSPTGLVTAVADGTATITATSGSASATVAVTVQVPVSLDLSYTILSFAALGDTTQLIATVKNAGGSVISNPTVTWATSSSSVATVSSAGLVTAVADGTATITATSGSVSATATATVNQTAASV</sequence>
<accession>A0A383CYX8</accession>
<feature type="non-terminal residue" evidence="2">
    <location>
        <position position="198"/>
    </location>
</feature>
<reference evidence="2" key="1">
    <citation type="submission" date="2018-05" db="EMBL/GenBank/DDBJ databases">
        <authorList>
            <person name="Lanie J.A."/>
            <person name="Ng W.-L."/>
            <person name="Kazmierczak K.M."/>
            <person name="Andrzejewski T.M."/>
            <person name="Davidsen T.M."/>
            <person name="Wayne K.J."/>
            <person name="Tettelin H."/>
            <person name="Glass J.I."/>
            <person name="Rusch D."/>
            <person name="Podicherti R."/>
            <person name="Tsui H.-C.T."/>
            <person name="Winkler M.E."/>
        </authorList>
    </citation>
    <scope>NUCLEOTIDE SEQUENCE</scope>
</reference>
<gene>
    <name evidence="2" type="ORF">METZ01_LOCUS490276</name>
</gene>
<feature type="domain" description="BIG2" evidence="1">
    <location>
        <begin position="107"/>
        <end position="190"/>
    </location>
</feature>
<protein>
    <recommendedName>
        <fullName evidence="1">BIG2 domain-containing protein</fullName>
    </recommendedName>
</protein>
<dbReference type="EMBL" id="UINC01212894">
    <property type="protein sequence ID" value="SVE37422.1"/>
    <property type="molecule type" value="Genomic_DNA"/>
</dbReference>
<proteinExistence type="predicted"/>
<dbReference type="AlphaFoldDB" id="A0A383CYX8"/>
<organism evidence="2">
    <name type="scientific">marine metagenome</name>
    <dbReference type="NCBI Taxonomy" id="408172"/>
    <lineage>
        <taxon>unclassified sequences</taxon>
        <taxon>metagenomes</taxon>
        <taxon>ecological metagenomes</taxon>
    </lineage>
</organism>
<feature type="domain" description="BIG2" evidence="1">
    <location>
        <begin position="25"/>
        <end position="106"/>
    </location>
</feature>
<dbReference type="Pfam" id="PF02368">
    <property type="entry name" value="Big_2"/>
    <property type="match status" value="2"/>
</dbReference>
<dbReference type="InterPro" id="IPR008964">
    <property type="entry name" value="Invasin/intimin_cell_adhesion"/>
</dbReference>
<dbReference type="InterPro" id="IPR003343">
    <property type="entry name" value="Big_2"/>
</dbReference>
<dbReference type="SUPFAM" id="SSF49373">
    <property type="entry name" value="Invasin/intimin cell-adhesion fragments"/>
    <property type="match status" value="2"/>
</dbReference>
<evidence type="ECO:0000259" key="1">
    <source>
        <dbReference type="SMART" id="SM00635"/>
    </source>
</evidence>